<proteinExistence type="predicted"/>
<reference evidence="1 2" key="1">
    <citation type="submission" date="2022-07" db="EMBL/GenBank/DDBJ databases">
        <authorList>
            <person name="Phongsopitanun W."/>
            <person name="Tanasupawat S."/>
        </authorList>
    </citation>
    <scope>NUCLEOTIDE SEQUENCE [LARGE SCALE GENOMIC DNA]</scope>
    <source>
        <strain evidence="1 2">RCU-064</strain>
    </source>
</reference>
<evidence type="ECO:0000313" key="2">
    <source>
        <dbReference type="Proteomes" id="UP001204746"/>
    </source>
</evidence>
<keyword evidence="2" id="KW-1185">Reference proteome</keyword>
<accession>A0ABT1V116</accession>
<gene>
    <name evidence="1" type="ORF">NP777_22945</name>
</gene>
<comment type="caution">
    <text evidence="1">The sequence shown here is derived from an EMBL/GenBank/DDBJ whole genome shotgun (WGS) entry which is preliminary data.</text>
</comment>
<organism evidence="1 2">
    <name type="scientific">Streptomyces rugosispiralis</name>
    <dbReference type="NCBI Taxonomy" id="2967341"/>
    <lineage>
        <taxon>Bacteria</taxon>
        <taxon>Bacillati</taxon>
        <taxon>Actinomycetota</taxon>
        <taxon>Actinomycetes</taxon>
        <taxon>Kitasatosporales</taxon>
        <taxon>Streptomycetaceae</taxon>
        <taxon>Streptomyces</taxon>
    </lineage>
</organism>
<name>A0ABT1V116_9ACTN</name>
<evidence type="ECO:0000313" key="1">
    <source>
        <dbReference type="EMBL" id="MCQ8191082.1"/>
    </source>
</evidence>
<dbReference type="Proteomes" id="UP001204746">
    <property type="component" value="Unassembled WGS sequence"/>
</dbReference>
<sequence length="56" mass="5994">MTITDDGPRIPTALRGHTFAESPKSGLFNTEPFIKHLAGLSKVAPIEMRTTGQAKG</sequence>
<dbReference type="RefSeq" id="WP_256652056.1">
    <property type="nucleotide sequence ID" value="NZ_JANIAA010000015.1"/>
</dbReference>
<protein>
    <submittedName>
        <fullName evidence="1">Uncharacterized protein</fullName>
    </submittedName>
</protein>
<dbReference type="EMBL" id="JANIAA010000015">
    <property type="protein sequence ID" value="MCQ8191082.1"/>
    <property type="molecule type" value="Genomic_DNA"/>
</dbReference>